<dbReference type="RefSeq" id="WP_044223534.1">
    <property type="nucleotide sequence ID" value="NZ_JRYR02000001.1"/>
</dbReference>
<accession>A0A1S1Z4V4</accession>
<evidence type="ECO:0000313" key="1">
    <source>
        <dbReference type="EMBL" id="OHX68257.1"/>
    </source>
</evidence>
<proteinExistence type="predicted"/>
<organism evidence="1 2">
    <name type="scientific">Flammeovirga pacifica</name>
    <dbReference type="NCBI Taxonomy" id="915059"/>
    <lineage>
        <taxon>Bacteria</taxon>
        <taxon>Pseudomonadati</taxon>
        <taxon>Bacteroidota</taxon>
        <taxon>Cytophagia</taxon>
        <taxon>Cytophagales</taxon>
        <taxon>Flammeovirgaceae</taxon>
        <taxon>Flammeovirga</taxon>
    </lineage>
</organism>
<reference evidence="1 2" key="1">
    <citation type="journal article" date="2012" name="Int. J. Syst. Evol. Microbiol.">
        <title>Flammeovirga pacifica sp. nov., isolated from deep-sea sediment.</title>
        <authorList>
            <person name="Xu H."/>
            <person name="Fu Y."/>
            <person name="Yang N."/>
            <person name="Ding Z."/>
            <person name="Lai Q."/>
            <person name="Zeng R."/>
        </authorList>
    </citation>
    <scope>NUCLEOTIDE SEQUENCE [LARGE SCALE GENOMIC DNA]</scope>
    <source>
        <strain evidence="2">DSM 24597 / LMG 26175 / WPAGA1</strain>
    </source>
</reference>
<dbReference type="SUPFAM" id="SSF53649">
    <property type="entry name" value="Alkaline phosphatase-like"/>
    <property type="match status" value="1"/>
</dbReference>
<dbReference type="Gene3D" id="3.40.720.10">
    <property type="entry name" value="Alkaline Phosphatase, subunit A"/>
    <property type="match status" value="1"/>
</dbReference>
<dbReference type="PROSITE" id="PS51257">
    <property type="entry name" value="PROKAR_LIPOPROTEIN"/>
    <property type="match status" value="1"/>
</dbReference>
<dbReference type="PANTHER" id="PTHR10151:SF120">
    <property type="entry name" value="BIS(5'-ADENOSYL)-TRIPHOSPHATASE"/>
    <property type="match status" value="1"/>
</dbReference>
<comment type="caution">
    <text evidence="1">The sequence shown here is derived from an EMBL/GenBank/DDBJ whole genome shotgun (WGS) entry which is preliminary data.</text>
</comment>
<gene>
    <name evidence="1" type="ORF">NH26_18850</name>
</gene>
<keyword evidence="2" id="KW-1185">Reference proteome</keyword>
<protein>
    <recommendedName>
        <fullName evidence="3">Alkaline phosphatase family protein</fullName>
    </recommendedName>
</protein>
<dbReference type="AlphaFoldDB" id="A0A1S1Z4V4"/>
<dbReference type="Proteomes" id="UP000179797">
    <property type="component" value="Unassembled WGS sequence"/>
</dbReference>
<sequence length="403" mass="46360">MKKLLFLMLLVLTIACQKKKESEKTKNTVILVSIDGFRYDYSSLYHTPNLDLLAKKGVKAKSLIPSYPSKTFPNHYSIVTGLYPQNHGIVHNVFYDVDREQKYHIGLEKKDATWCKGIPLWNLAEQQGVKSASFYWPISDARVGGMQSTYFYKYNKSTPYEERIDQIEQWLAMDKTIRPQFISLYFSLVDTQGHRFGPKSNEVKEAVEYVDDIIGQLNQVIENSNQEIDLVIVSDHGMIQVDRKHPIIIENITDFKGYNVVNAGGSQLFLYQTDKSRELQDMKSILEKDENFKVYLKNEMPERLHYNKGQRIPDIICEVQAGKCFIHKGNDLRKVNGMHGLDPYTNKEMHAIFYAVGPHFKKGVEIDAFENVNIYPAIAEILGLSIDHEIDGSIEVMSKVMEK</sequence>
<dbReference type="EMBL" id="JRYR02000001">
    <property type="protein sequence ID" value="OHX68257.1"/>
    <property type="molecule type" value="Genomic_DNA"/>
</dbReference>
<dbReference type="Gene3D" id="3.30.1360.180">
    <property type="match status" value="1"/>
</dbReference>
<dbReference type="InterPro" id="IPR002591">
    <property type="entry name" value="Phosphodiest/P_Trfase"/>
</dbReference>
<evidence type="ECO:0008006" key="3">
    <source>
        <dbReference type="Google" id="ProtNLM"/>
    </source>
</evidence>
<dbReference type="GO" id="GO:0016787">
    <property type="term" value="F:hydrolase activity"/>
    <property type="evidence" value="ECO:0007669"/>
    <property type="project" value="UniProtKB-ARBA"/>
</dbReference>
<name>A0A1S1Z4V4_FLAPC</name>
<dbReference type="Pfam" id="PF01663">
    <property type="entry name" value="Phosphodiest"/>
    <property type="match status" value="1"/>
</dbReference>
<dbReference type="PANTHER" id="PTHR10151">
    <property type="entry name" value="ECTONUCLEOTIDE PYROPHOSPHATASE/PHOSPHODIESTERASE"/>
    <property type="match status" value="1"/>
</dbReference>
<evidence type="ECO:0000313" key="2">
    <source>
        <dbReference type="Proteomes" id="UP000179797"/>
    </source>
</evidence>
<dbReference type="STRING" id="915059.NH26_18850"/>
<dbReference type="InterPro" id="IPR017850">
    <property type="entry name" value="Alkaline_phosphatase_core_sf"/>
</dbReference>
<dbReference type="OrthoDB" id="9779418at2"/>
<dbReference type="CDD" id="cd16018">
    <property type="entry name" value="Enpp"/>
    <property type="match status" value="1"/>
</dbReference>